<sequence>MHLLNVRTKNLEYFIGDRIPDYAILSHTWGKDEVSFQDITTADFVYIEGKEGWRKIEYTCDQALEHNLEYAWVDTCCIDKTSSAELSEAINSMFIWYARSKVCYVYLADVNCDYAYDPADLDLTHNASFWGSRWFTRGWTLQELIAPSRVLFFTCDWLCLGQKRGRLLDTICKITGVHKDVLTPAEEGSALYEIYETAIRVRLSEFSVASRMSWAAHRETTRREDEAYSLLGIFGINMSMLYGEEGGAFYRLQHEIMRSSHDQSIFAWELPQNDPSPHQKMDILASSARVFAGCEDVTLCSPRDPMGYEMTKEGLHITMPLLPFEEGVRLWWPNGRQIEKVQPSADSRLGLLNCQKYGSVLAIGLKIPGSTERIVGKGPASQKIKERETISFLADRSATTRIVPVGTDTALKAEQQAIVICAYARQFVGRLPLQNRFSIWLHLANDPACNKLRLESAWTPDDWEVLLSNTGDFILHDEGNIARIPLISERTPKWLRRGIITAAVFLREPNKRKGVAVCFTYSSDLSLPSAGLELIHTAEPDLEAYCTALLTAQLAICAPTRGLLSSNRFRPMMLKRSLCE</sequence>
<dbReference type="Proteomes" id="UP001281147">
    <property type="component" value="Unassembled WGS sequence"/>
</dbReference>
<reference evidence="1" key="1">
    <citation type="submission" date="2023-07" db="EMBL/GenBank/DDBJ databases">
        <title>Black Yeasts Isolated from many extreme environments.</title>
        <authorList>
            <person name="Coleine C."/>
            <person name="Stajich J.E."/>
            <person name="Selbmann L."/>
        </authorList>
    </citation>
    <scope>NUCLEOTIDE SEQUENCE</scope>
    <source>
        <strain evidence="1">CCFEE 5714</strain>
    </source>
</reference>
<protein>
    <submittedName>
        <fullName evidence="1">Uncharacterized protein</fullName>
    </submittedName>
</protein>
<keyword evidence="2" id="KW-1185">Reference proteome</keyword>
<comment type="caution">
    <text evidence="1">The sequence shown here is derived from an EMBL/GenBank/DDBJ whole genome shotgun (WGS) entry which is preliminary data.</text>
</comment>
<organism evidence="1 2">
    <name type="scientific">Vermiconidia calcicola</name>
    <dbReference type="NCBI Taxonomy" id="1690605"/>
    <lineage>
        <taxon>Eukaryota</taxon>
        <taxon>Fungi</taxon>
        <taxon>Dikarya</taxon>
        <taxon>Ascomycota</taxon>
        <taxon>Pezizomycotina</taxon>
        <taxon>Dothideomycetes</taxon>
        <taxon>Dothideomycetidae</taxon>
        <taxon>Mycosphaerellales</taxon>
        <taxon>Extremaceae</taxon>
        <taxon>Vermiconidia</taxon>
    </lineage>
</organism>
<accession>A0ACC3N331</accession>
<evidence type="ECO:0000313" key="2">
    <source>
        <dbReference type="Proteomes" id="UP001281147"/>
    </source>
</evidence>
<evidence type="ECO:0000313" key="1">
    <source>
        <dbReference type="EMBL" id="KAK3708767.1"/>
    </source>
</evidence>
<gene>
    <name evidence="1" type="ORF">LTR37_011288</name>
</gene>
<proteinExistence type="predicted"/>
<dbReference type="EMBL" id="JAUTXU010000098">
    <property type="protein sequence ID" value="KAK3708767.1"/>
    <property type="molecule type" value="Genomic_DNA"/>
</dbReference>
<name>A0ACC3N331_9PEZI</name>